<proteinExistence type="predicted"/>
<sequence length="92" mass="10978">MDVSFKVGDKVFFKVSPWKMIIRFILKGKLSLRFIEPYEILEPLPPELSKIHNVFHVSMLRKYHSNFIHMVPLESLEVESNQSYEEELVHNF</sequence>
<dbReference type="AlphaFoldDB" id="A0A5B6WQ44"/>
<dbReference type="PANTHER" id="PTHR46148:SF44">
    <property type="entry name" value="GAG-POL POLYPROTEIN"/>
    <property type="match status" value="1"/>
</dbReference>
<dbReference type="EMBL" id="SMMG02000002">
    <property type="protein sequence ID" value="KAA3483334.1"/>
    <property type="molecule type" value="Genomic_DNA"/>
</dbReference>
<feature type="domain" description="Tf2-1-like SH3-like" evidence="1">
    <location>
        <begin position="8"/>
        <end position="64"/>
    </location>
</feature>
<comment type="caution">
    <text evidence="2">The sequence shown here is derived from an EMBL/GenBank/DDBJ whole genome shotgun (WGS) entry which is preliminary data.</text>
</comment>
<keyword evidence="3" id="KW-1185">Reference proteome</keyword>
<evidence type="ECO:0000313" key="2">
    <source>
        <dbReference type="EMBL" id="KAA3483334.1"/>
    </source>
</evidence>
<dbReference type="InterPro" id="IPR056924">
    <property type="entry name" value="SH3_Tf2-1"/>
</dbReference>
<name>A0A5B6WQ44_9ROSI</name>
<dbReference type="PANTHER" id="PTHR46148">
    <property type="entry name" value="CHROMO DOMAIN-CONTAINING PROTEIN"/>
    <property type="match status" value="1"/>
</dbReference>
<accession>A0A5B6WQ44</accession>
<reference evidence="3" key="1">
    <citation type="journal article" date="2019" name="Plant Biotechnol. J.">
        <title>Genome sequencing of the Australian wild diploid species Gossypium australe highlights disease resistance and delayed gland morphogenesis.</title>
        <authorList>
            <person name="Cai Y."/>
            <person name="Cai X."/>
            <person name="Wang Q."/>
            <person name="Wang P."/>
            <person name="Zhang Y."/>
            <person name="Cai C."/>
            <person name="Xu Y."/>
            <person name="Wang K."/>
            <person name="Zhou Z."/>
            <person name="Wang C."/>
            <person name="Geng S."/>
            <person name="Li B."/>
            <person name="Dong Q."/>
            <person name="Hou Y."/>
            <person name="Wang H."/>
            <person name="Ai P."/>
            <person name="Liu Z."/>
            <person name="Yi F."/>
            <person name="Sun M."/>
            <person name="An G."/>
            <person name="Cheng J."/>
            <person name="Zhang Y."/>
            <person name="Shi Q."/>
            <person name="Xie Y."/>
            <person name="Shi X."/>
            <person name="Chang Y."/>
            <person name="Huang F."/>
            <person name="Chen Y."/>
            <person name="Hong S."/>
            <person name="Mi L."/>
            <person name="Sun Q."/>
            <person name="Zhang L."/>
            <person name="Zhou B."/>
            <person name="Peng R."/>
            <person name="Zhang X."/>
            <person name="Liu F."/>
        </authorList>
    </citation>
    <scope>NUCLEOTIDE SEQUENCE [LARGE SCALE GENOMIC DNA]</scope>
    <source>
        <strain evidence="3">cv. PA1801</strain>
    </source>
</reference>
<keyword evidence="2" id="KW-0645">Protease</keyword>
<dbReference type="GO" id="GO:0008233">
    <property type="term" value="F:peptidase activity"/>
    <property type="evidence" value="ECO:0007669"/>
    <property type="project" value="UniProtKB-KW"/>
</dbReference>
<dbReference type="Proteomes" id="UP000325315">
    <property type="component" value="Unassembled WGS sequence"/>
</dbReference>
<keyword evidence="2" id="KW-0378">Hydrolase</keyword>
<evidence type="ECO:0000313" key="3">
    <source>
        <dbReference type="Proteomes" id="UP000325315"/>
    </source>
</evidence>
<gene>
    <name evidence="2" type="ORF">EPI10_005516</name>
</gene>
<protein>
    <submittedName>
        <fullName evidence="2">Gag protease polyprotein</fullName>
    </submittedName>
</protein>
<evidence type="ECO:0000259" key="1">
    <source>
        <dbReference type="Pfam" id="PF24626"/>
    </source>
</evidence>
<dbReference type="Pfam" id="PF24626">
    <property type="entry name" value="SH3_Tf2-1"/>
    <property type="match status" value="1"/>
</dbReference>
<dbReference type="GO" id="GO:0006508">
    <property type="term" value="P:proteolysis"/>
    <property type="evidence" value="ECO:0007669"/>
    <property type="project" value="UniProtKB-KW"/>
</dbReference>
<organism evidence="2 3">
    <name type="scientific">Gossypium australe</name>
    <dbReference type="NCBI Taxonomy" id="47621"/>
    <lineage>
        <taxon>Eukaryota</taxon>
        <taxon>Viridiplantae</taxon>
        <taxon>Streptophyta</taxon>
        <taxon>Embryophyta</taxon>
        <taxon>Tracheophyta</taxon>
        <taxon>Spermatophyta</taxon>
        <taxon>Magnoliopsida</taxon>
        <taxon>eudicotyledons</taxon>
        <taxon>Gunneridae</taxon>
        <taxon>Pentapetalae</taxon>
        <taxon>rosids</taxon>
        <taxon>malvids</taxon>
        <taxon>Malvales</taxon>
        <taxon>Malvaceae</taxon>
        <taxon>Malvoideae</taxon>
        <taxon>Gossypium</taxon>
    </lineage>
</organism>
<dbReference type="OrthoDB" id="5554229at2759"/>